<dbReference type="Pfam" id="PF12704">
    <property type="entry name" value="MacB_PCD"/>
    <property type="match status" value="2"/>
</dbReference>
<keyword evidence="3 6" id="KW-0812">Transmembrane</keyword>
<dbReference type="PROSITE" id="PS51257">
    <property type="entry name" value="PROKAR_LIPOPROTEIN"/>
    <property type="match status" value="1"/>
</dbReference>
<feature type="domain" description="MacB-like periplasmic core" evidence="8">
    <location>
        <begin position="437"/>
        <end position="626"/>
    </location>
</feature>
<keyword evidence="10" id="KW-1185">Reference proteome</keyword>
<reference evidence="9 10" key="1">
    <citation type="submission" date="2019-05" db="EMBL/GenBank/DDBJ databases">
        <title>Panacibacter sp. strain 17mud1-8 Genome sequencing and assembly.</title>
        <authorList>
            <person name="Chhetri G."/>
        </authorList>
    </citation>
    <scope>NUCLEOTIDE SEQUENCE [LARGE SCALE GENOMIC DNA]</scope>
    <source>
        <strain evidence="9 10">17mud1-8</strain>
    </source>
</reference>
<dbReference type="InterPro" id="IPR025857">
    <property type="entry name" value="MacB_PCD"/>
</dbReference>
<evidence type="ECO:0000313" key="9">
    <source>
        <dbReference type="EMBL" id="TKK68275.1"/>
    </source>
</evidence>
<feature type="transmembrane region" description="Helical" evidence="6">
    <location>
        <begin position="425"/>
        <end position="449"/>
    </location>
</feature>
<dbReference type="EMBL" id="SZQL01000008">
    <property type="protein sequence ID" value="TKK68275.1"/>
    <property type="molecule type" value="Genomic_DNA"/>
</dbReference>
<keyword evidence="4 6" id="KW-1133">Transmembrane helix</keyword>
<dbReference type="PANTHER" id="PTHR30572:SF18">
    <property type="entry name" value="ABC-TYPE MACROLIDE FAMILY EXPORT SYSTEM PERMEASE COMPONENT 2"/>
    <property type="match status" value="1"/>
</dbReference>
<evidence type="ECO:0000256" key="3">
    <source>
        <dbReference type="ARBA" id="ARBA00022692"/>
    </source>
</evidence>
<evidence type="ECO:0000256" key="4">
    <source>
        <dbReference type="ARBA" id="ARBA00022989"/>
    </source>
</evidence>
<evidence type="ECO:0000259" key="7">
    <source>
        <dbReference type="Pfam" id="PF02687"/>
    </source>
</evidence>
<evidence type="ECO:0000259" key="8">
    <source>
        <dbReference type="Pfam" id="PF12704"/>
    </source>
</evidence>
<proteinExistence type="predicted"/>
<dbReference type="InterPro" id="IPR003838">
    <property type="entry name" value="ABC3_permease_C"/>
</dbReference>
<dbReference type="RefSeq" id="WP_137261954.1">
    <property type="nucleotide sequence ID" value="NZ_SZQL01000008.1"/>
</dbReference>
<feature type="transmembrane region" description="Helical" evidence="6">
    <location>
        <begin position="380"/>
        <end position="404"/>
    </location>
</feature>
<name>A0A4U3L007_9BACT</name>
<evidence type="ECO:0000256" key="1">
    <source>
        <dbReference type="ARBA" id="ARBA00004651"/>
    </source>
</evidence>
<gene>
    <name evidence="9" type="ORF">FC093_11610</name>
</gene>
<comment type="caution">
    <text evidence="9">The sequence shown here is derived from an EMBL/GenBank/DDBJ whole genome shotgun (WGS) entry which is preliminary data.</text>
</comment>
<feature type="transmembrane region" description="Helical" evidence="6">
    <location>
        <begin position="680"/>
        <end position="706"/>
    </location>
</feature>
<feature type="transmembrane region" description="Helical" evidence="6">
    <location>
        <begin position="733"/>
        <end position="751"/>
    </location>
</feature>
<protein>
    <submittedName>
        <fullName evidence="9">FtsX-like permease family protein</fullName>
    </submittedName>
</protein>
<dbReference type="GO" id="GO:0022857">
    <property type="term" value="F:transmembrane transporter activity"/>
    <property type="evidence" value="ECO:0007669"/>
    <property type="project" value="TreeGrafter"/>
</dbReference>
<dbReference type="Proteomes" id="UP000305848">
    <property type="component" value="Unassembled WGS sequence"/>
</dbReference>
<accession>A0A4U3L007</accession>
<evidence type="ECO:0000256" key="5">
    <source>
        <dbReference type="ARBA" id="ARBA00023136"/>
    </source>
</evidence>
<feature type="domain" description="ABC3 transporter permease C-terminal" evidence="7">
    <location>
        <begin position="292"/>
        <end position="406"/>
    </location>
</feature>
<dbReference type="GO" id="GO:0005886">
    <property type="term" value="C:plasma membrane"/>
    <property type="evidence" value="ECO:0007669"/>
    <property type="project" value="UniProtKB-SubCell"/>
</dbReference>
<evidence type="ECO:0000256" key="6">
    <source>
        <dbReference type="SAM" id="Phobius"/>
    </source>
</evidence>
<organism evidence="9 10">
    <name type="scientific">Ilyomonas limi</name>
    <dbReference type="NCBI Taxonomy" id="2575867"/>
    <lineage>
        <taxon>Bacteria</taxon>
        <taxon>Pseudomonadati</taxon>
        <taxon>Bacteroidota</taxon>
        <taxon>Chitinophagia</taxon>
        <taxon>Chitinophagales</taxon>
        <taxon>Chitinophagaceae</taxon>
        <taxon>Ilyomonas</taxon>
    </lineage>
</organism>
<dbReference type="Pfam" id="PF02687">
    <property type="entry name" value="FtsX"/>
    <property type="match status" value="2"/>
</dbReference>
<dbReference type="InterPro" id="IPR050250">
    <property type="entry name" value="Macrolide_Exporter_MacB"/>
</dbReference>
<keyword evidence="5 6" id="KW-0472">Membrane</keyword>
<feature type="transmembrane region" description="Helical" evidence="6">
    <location>
        <begin position="763"/>
        <end position="785"/>
    </location>
</feature>
<feature type="domain" description="MacB-like periplasmic core" evidence="8">
    <location>
        <begin position="20"/>
        <end position="240"/>
    </location>
</feature>
<comment type="subcellular location">
    <subcellularLocation>
        <location evidence="1">Cell membrane</location>
        <topology evidence="1">Multi-pass membrane protein</topology>
    </subcellularLocation>
</comment>
<feature type="domain" description="ABC3 transporter permease C-terminal" evidence="7">
    <location>
        <begin position="684"/>
        <end position="787"/>
    </location>
</feature>
<feature type="transmembrane region" description="Helical" evidence="6">
    <location>
        <begin position="21"/>
        <end position="41"/>
    </location>
</feature>
<dbReference type="OrthoDB" id="1451596at2"/>
<evidence type="ECO:0000256" key="2">
    <source>
        <dbReference type="ARBA" id="ARBA00022475"/>
    </source>
</evidence>
<keyword evidence="2" id="KW-1003">Cell membrane</keyword>
<dbReference type="PANTHER" id="PTHR30572">
    <property type="entry name" value="MEMBRANE COMPONENT OF TRANSPORTER-RELATED"/>
    <property type="match status" value="1"/>
</dbReference>
<dbReference type="AlphaFoldDB" id="A0A4U3L007"/>
<evidence type="ECO:0000313" key="10">
    <source>
        <dbReference type="Proteomes" id="UP000305848"/>
    </source>
</evidence>
<feature type="transmembrane region" description="Helical" evidence="6">
    <location>
        <begin position="286"/>
        <end position="306"/>
    </location>
</feature>
<feature type="transmembrane region" description="Helical" evidence="6">
    <location>
        <begin position="333"/>
        <end position="360"/>
    </location>
</feature>
<sequence>MLRSYIKAAFRNLNKNRLYSFINIFGLTVGLAACLLIGIYINHELSYDTFNANANRLVRVTMEYAQAGTVNSTATTGTKVGPQFKRTFPVVEEYARTYITHRVIQNGDKLFDEPGVLYADPAFFKMFSFHIITGDAATALDAPDKVVITQSMARKYFPQDAAHGNENVLNKTLTLGGREVRVSAICEDVPQNSQIKFDFATQFLNLNNVQDETWWTANWITYFLLHDKKDIPVFQQQIANYMKAPAVRTEAGLQGNDYLTFHAEPLTKVHLYSALAGFEPNGSITYVYMFLVVALLILMIACANYTNLATAQSVGRSSEIGMRKVMGASKRQVFMQFMGESFFITLIAAVLAFVVSILLIPCFNQITGKQFTAGVLLQPLPIIALLLFTVVVSFFAGLYPALVLSATQAISVLKKGFTFTGGNNLLRKVLIVVQFSISVFLIIYTIIILQQMHYLQTKNLGYDKGYIVVLPIGGNMLNDFKSLKDAFAQVPGVESITASYETPEYVEWGDGITAIDEKGKHVVSLNAMPVDLDFTKTMNMQLAAGRDFQQSDFGLMDTANNYSNFRQPFIINETLAKKIGWTPEQSIGKTIEKNAAGPVVGVVKDFNFSSLHDPVGPLVIFLSREMSRNYMIRINGNNTQRTITNLEAVWKQRVPDRPFNYHFLDDDYNKLYQAEQRSSLLFSVAASLAVILACLGLFGLAAFTTVQRTKEIGIRRVLGANVSTITLLIAKNFLQLVGIAILIAIPLAWWAGNQWLQAFAYRIPVQVYVFVVTAIGTALIALFTVGYHSVKTSLMNPVKSLRTE</sequence>